<keyword evidence="1" id="KW-1133">Transmembrane helix</keyword>
<evidence type="ECO:0000313" key="2">
    <source>
        <dbReference type="EMBL" id="AYL97840.1"/>
    </source>
</evidence>
<gene>
    <name evidence="2" type="ORF">HYN43_022205</name>
</gene>
<name>A0A494VWJ5_9SPHI</name>
<proteinExistence type="predicted"/>
<keyword evidence="1" id="KW-0472">Membrane</keyword>
<evidence type="ECO:0000313" key="3">
    <source>
        <dbReference type="Proteomes" id="UP000270046"/>
    </source>
</evidence>
<protein>
    <submittedName>
        <fullName evidence="2">Uncharacterized protein</fullName>
    </submittedName>
</protein>
<dbReference type="KEGG" id="muh:HYN43_022205"/>
<feature type="transmembrane region" description="Helical" evidence="1">
    <location>
        <begin position="12"/>
        <end position="30"/>
    </location>
</feature>
<dbReference type="OrthoDB" id="798881at2"/>
<feature type="transmembrane region" description="Helical" evidence="1">
    <location>
        <begin position="36"/>
        <end position="56"/>
    </location>
</feature>
<evidence type="ECO:0000256" key="1">
    <source>
        <dbReference type="SAM" id="Phobius"/>
    </source>
</evidence>
<dbReference type="AlphaFoldDB" id="A0A494VWJ5"/>
<dbReference type="Proteomes" id="UP000270046">
    <property type="component" value="Chromosome"/>
</dbReference>
<accession>A0A494VWJ5</accession>
<keyword evidence="1" id="KW-0812">Transmembrane</keyword>
<keyword evidence="3" id="KW-1185">Reference proteome</keyword>
<sequence length="63" mass="6971">MGHHKEEKDNLDYIYYLVGLFTGLFIGFILNVGFTWIIVGGILGLLTAAAFIAVLVRGRNEEA</sequence>
<reference evidence="2 3" key="1">
    <citation type="submission" date="2018-10" db="EMBL/GenBank/DDBJ databases">
        <title>Genome sequencing of Mucilaginibacter sp. HYN0043.</title>
        <authorList>
            <person name="Kim M."/>
            <person name="Yi H."/>
        </authorList>
    </citation>
    <scope>NUCLEOTIDE SEQUENCE [LARGE SCALE GENOMIC DNA]</scope>
    <source>
        <strain evidence="2 3">HYN0043</strain>
    </source>
</reference>
<organism evidence="2 3">
    <name type="scientific">Mucilaginibacter celer</name>
    <dbReference type="NCBI Taxonomy" id="2305508"/>
    <lineage>
        <taxon>Bacteria</taxon>
        <taxon>Pseudomonadati</taxon>
        <taxon>Bacteroidota</taxon>
        <taxon>Sphingobacteriia</taxon>
        <taxon>Sphingobacteriales</taxon>
        <taxon>Sphingobacteriaceae</taxon>
        <taxon>Mucilaginibacter</taxon>
    </lineage>
</organism>
<dbReference type="RefSeq" id="WP_119406123.1">
    <property type="nucleotide sequence ID" value="NZ_CP032869.1"/>
</dbReference>
<dbReference type="EMBL" id="CP032869">
    <property type="protein sequence ID" value="AYL97840.1"/>
    <property type="molecule type" value="Genomic_DNA"/>
</dbReference>